<evidence type="ECO:0000256" key="2">
    <source>
        <dbReference type="ARBA" id="ARBA00022448"/>
    </source>
</evidence>
<sequence>MCTLSLVPASAATLRVASGFDPQSMDPHAIALLYHSRVVYQVYESLVGRDARFKLEPALALSWSQPNPTTWRFKLRPGVKFHDGTPFTADDVVFSVERVLAPPSQRAFQLQGVTGARAVDPLTVDLLLSAPDAVLPEKLQYWSIMSRAWAQKHGVLKAQDFNGQQETYAVRHANGTGPFMLDRYEPDVRAVLKANPQWWGRGDPRNGNLDDVHFVPIRSDATRLAALTSGEIDLVLDPPFQDVERLGRDSRVKLMQTTDIGQQYLTFDQANDELAESDLKGKNPFKDLRVRRAIHHALNVDLIVAKVLRGQGAPTGALLSPMLDGSPGELDKRLPYDPAKARSLLAEAGYPQGFSVTLDCVNIAFRENVCQAAAAMLTQVGIRTKLRSSPTNQFFPKLSQASASLIEFGFTPQPDAWTTLNALFRSKAPGSGTFNAGRYSNPQLDALIDAIRIEPDLARRRALIGTALRLASDDLPVIPLYRRTLTWAMAKNVQAVQWANDTIELRWVSVK</sequence>
<keyword evidence="3" id="KW-0732">Signal</keyword>
<dbReference type="CDD" id="cd08498">
    <property type="entry name" value="PBP2_NikA_DppA_OppA_like_2"/>
    <property type="match status" value="1"/>
</dbReference>
<keyword evidence="2" id="KW-0813">Transport</keyword>
<evidence type="ECO:0000256" key="3">
    <source>
        <dbReference type="ARBA" id="ARBA00022729"/>
    </source>
</evidence>
<dbReference type="Gene3D" id="3.40.190.10">
    <property type="entry name" value="Periplasmic binding protein-like II"/>
    <property type="match status" value="1"/>
</dbReference>
<accession>A0ABU9BJW1</accession>
<reference evidence="5 6" key="1">
    <citation type="submission" date="2024-04" db="EMBL/GenBank/DDBJ databases">
        <title>Novel species of the genus Ideonella isolated from streams.</title>
        <authorList>
            <person name="Lu H."/>
        </authorList>
    </citation>
    <scope>NUCLEOTIDE SEQUENCE [LARGE SCALE GENOMIC DNA]</scope>
    <source>
        <strain evidence="5 6">DXS29W</strain>
    </source>
</reference>
<dbReference type="Gene3D" id="3.90.76.10">
    <property type="entry name" value="Dipeptide-binding Protein, Domain 1"/>
    <property type="match status" value="1"/>
</dbReference>
<evidence type="ECO:0000256" key="1">
    <source>
        <dbReference type="ARBA" id="ARBA00005695"/>
    </source>
</evidence>
<organism evidence="5 6">
    <name type="scientific">Ideonella lacteola</name>
    <dbReference type="NCBI Taxonomy" id="2984193"/>
    <lineage>
        <taxon>Bacteria</taxon>
        <taxon>Pseudomonadati</taxon>
        <taxon>Pseudomonadota</taxon>
        <taxon>Betaproteobacteria</taxon>
        <taxon>Burkholderiales</taxon>
        <taxon>Sphaerotilaceae</taxon>
        <taxon>Ideonella</taxon>
    </lineage>
</organism>
<evidence type="ECO:0000313" key="6">
    <source>
        <dbReference type="Proteomes" id="UP001371218"/>
    </source>
</evidence>
<dbReference type="EMBL" id="JBBUTG010000002">
    <property type="protein sequence ID" value="MEK8030252.1"/>
    <property type="molecule type" value="Genomic_DNA"/>
</dbReference>
<comment type="similarity">
    <text evidence="1">Belongs to the bacterial solute-binding protein 5 family.</text>
</comment>
<dbReference type="InterPro" id="IPR000914">
    <property type="entry name" value="SBP_5_dom"/>
</dbReference>
<name>A0ABU9BJW1_9BURK</name>
<dbReference type="Gene3D" id="3.10.105.10">
    <property type="entry name" value="Dipeptide-binding Protein, Domain 3"/>
    <property type="match status" value="1"/>
</dbReference>
<dbReference type="RefSeq" id="WP_341424600.1">
    <property type="nucleotide sequence ID" value="NZ_JBBUTG010000002.1"/>
</dbReference>
<feature type="domain" description="Solute-binding protein family 5" evidence="4">
    <location>
        <begin position="54"/>
        <end position="427"/>
    </location>
</feature>
<evidence type="ECO:0000259" key="4">
    <source>
        <dbReference type="Pfam" id="PF00496"/>
    </source>
</evidence>
<dbReference type="PIRSF" id="PIRSF002741">
    <property type="entry name" value="MppA"/>
    <property type="match status" value="1"/>
</dbReference>
<gene>
    <name evidence="5" type="ORF">AACH06_05395</name>
</gene>
<dbReference type="Proteomes" id="UP001371218">
    <property type="component" value="Unassembled WGS sequence"/>
</dbReference>
<dbReference type="Pfam" id="PF00496">
    <property type="entry name" value="SBP_bac_5"/>
    <property type="match status" value="1"/>
</dbReference>
<dbReference type="InterPro" id="IPR039424">
    <property type="entry name" value="SBP_5"/>
</dbReference>
<dbReference type="InterPro" id="IPR030678">
    <property type="entry name" value="Peptide/Ni-bd"/>
</dbReference>
<evidence type="ECO:0000313" key="5">
    <source>
        <dbReference type="EMBL" id="MEK8030252.1"/>
    </source>
</evidence>
<dbReference type="SUPFAM" id="SSF53850">
    <property type="entry name" value="Periplasmic binding protein-like II"/>
    <property type="match status" value="1"/>
</dbReference>
<proteinExistence type="inferred from homology"/>
<keyword evidence="6" id="KW-1185">Reference proteome</keyword>
<comment type="caution">
    <text evidence="5">The sequence shown here is derived from an EMBL/GenBank/DDBJ whole genome shotgun (WGS) entry which is preliminary data.</text>
</comment>
<dbReference type="PANTHER" id="PTHR30290">
    <property type="entry name" value="PERIPLASMIC BINDING COMPONENT OF ABC TRANSPORTER"/>
    <property type="match status" value="1"/>
</dbReference>
<protein>
    <submittedName>
        <fullName evidence="5">ABC transporter substrate-binding protein</fullName>
    </submittedName>
</protein>
<dbReference type="PANTHER" id="PTHR30290:SF9">
    <property type="entry name" value="OLIGOPEPTIDE-BINDING PROTEIN APPA"/>
    <property type="match status" value="1"/>
</dbReference>